<reference evidence="2" key="1">
    <citation type="submission" date="2024-10" db="EMBL/GenBank/DDBJ databases">
        <authorList>
            <person name="Ryan C."/>
        </authorList>
    </citation>
    <scope>NUCLEOTIDE SEQUENCE [LARGE SCALE GENOMIC DNA]</scope>
</reference>
<evidence type="ECO:0000256" key="1">
    <source>
        <dbReference type="SAM" id="Phobius"/>
    </source>
</evidence>
<gene>
    <name evidence="2" type="ORF">URODEC1_LOCUS28802</name>
</gene>
<evidence type="ECO:0000313" key="3">
    <source>
        <dbReference type="Proteomes" id="UP001497457"/>
    </source>
</evidence>
<keyword evidence="3" id="KW-1185">Reference proteome</keyword>
<name>A0ABC8XXB7_9POAL</name>
<dbReference type="PANTHER" id="PTHR35762:SF8">
    <property type="entry name" value="EXPRESSED PROTEIN"/>
    <property type="match status" value="1"/>
</dbReference>
<dbReference type="PANTHER" id="PTHR35762">
    <property type="entry name" value="TRANSMEMBRANE PROTEIN"/>
    <property type="match status" value="1"/>
</dbReference>
<keyword evidence="1" id="KW-1133">Transmembrane helix</keyword>
<keyword evidence="1" id="KW-0472">Membrane</keyword>
<keyword evidence="1" id="KW-0812">Transmembrane</keyword>
<organism evidence="2 3">
    <name type="scientific">Urochloa decumbens</name>
    <dbReference type="NCBI Taxonomy" id="240449"/>
    <lineage>
        <taxon>Eukaryota</taxon>
        <taxon>Viridiplantae</taxon>
        <taxon>Streptophyta</taxon>
        <taxon>Embryophyta</taxon>
        <taxon>Tracheophyta</taxon>
        <taxon>Spermatophyta</taxon>
        <taxon>Magnoliopsida</taxon>
        <taxon>Liliopsida</taxon>
        <taxon>Poales</taxon>
        <taxon>Poaceae</taxon>
        <taxon>PACMAD clade</taxon>
        <taxon>Panicoideae</taxon>
        <taxon>Panicodae</taxon>
        <taxon>Paniceae</taxon>
        <taxon>Melinidinae</taxon>
        <taxon>Urochloa</taxon>
    </lineage>
</organism>
<dbReference type="Proteomes" id="UP001497457">
    <property type="component" value="Chromosome 15b"/>
</dbReference>
<accession>A0ABC8XXB7</accession>
<evidence type="ECO:0000313" key="2">
    <source>
        <dbReference type="EMBL" id="CAL4934649.1"/>
    </source>
</evidence>
<dbReference type="EMBL" id="OZ075125">
    <property type="protein sequence ID" value="CAL4934649.1"/>
    <property type="molecule type" value="Genomic_DNA"/>
</dbReference>
<protein>
    <submittedName>
        <fullName evidence="2">Uncharacterized protein</fullName>
    </submittedName>
</protein>
<dbReference type="AlphaFoldDB" id="A0ABC8XXB7"/>
<feature type="transmembrane region" description="Helical" evidence="1">
    <location>
        <begin position="63"/>
        <end position="80"/>
    </location>
</feature>
<proteinExistence type="predicted"/>
<sequence>MDHILQLHVEHHSSSSLKHCGPEPGVARFGKSAGASRAVLAFAAIVALLGLLLLPSFSSVVTARTALFVLSNAILLLLAADCRWFFSISAAGAPASDAVVLDACSELPAGAVMEKHDGRRHHQVQQVQSCVPHSADNLLEHENIGGTTSEAFTETAIESDTDNTATLEAPGEQEDAPAASRPELLGLDELGIDELNKKFDDFIQSRRNRWIEEALLAV</sequence>
<feature type="transmembrane region" description="Helical" evidence="1">
    <location>
        <begin position="38"/>
        <end position="57"/>
    </location>
</feature>